<dbReference type="AlphaFoldDB" id="A0A0A8ZT29"/>
<protein>
    <submittedName>
        <fullName evidence="1">Uncharacterized protein</fullName>
    </submittedName>
</protein>
<organism evidence="1">
    <name type="scientific">Arundo donax</name>
    <name type="common">Giant reed</name>
    <name type="synonym">Donax arundinaceus</name>
    <dbReference type="NCBI Taxonomy" id="35708"/>
    <lineage>
        <taxon>Eukaryota</taxon>
        <taxon>Viridiplantae</taxon>
        <taxon>Streptophyta</taxon>
        <taxon>Embryophyta</taxon>
        <taxon>Tracheophyta</taxon>
        <taxon>Spermatophyta</taxon>
        <taxon>Magnoliopsida</taxon>
        <taxon>Liliopsida</taxon>
        <taxon>Poales</taxon>
        <taxon>Poaceae</taxon>
        <taxon>PACMAD clade</taxon>
        <taxon>Arundinoideae</taxon>
        <taxon>Arundineae</taxon>
        <taxon>Arundo</taxon>
    </lineage>
</organism>
<accession>A0A0A8ZT29</accession>
<dbReference type="EMBL" id="GBRH01255944">
    <property type="protein sequence ID" value="JAD41951.1"/>
    <property type="molecule type" value="Transcribed_RNA"/>
</dbReference>
<reference evidence="1" key="1">
    <citation type="submission" date="2014-09" db="EMBL/GenBank/DDBJ databases">
        <authorList>
            <person name="Magalhaes I.L.F."/>
            <person name="Oliveira U."/>
            <person name="Santos F.R."/>
            <person name="Vidigal T.H.D.A."/>
            <person name="Brescovit A.D."/>
            <person name="Santos A.J."/>
        </authorList>
    </citation>
    <scope>NUCLEOTIDE SEQUENCE</scope>
    <source>
        <tissue evidence="1">Shoot tissue taken approximately 20 cm above the soil surface</tissue>
    </source>
</reference>
<reference evidence="1" key="2">
    <citation type="journal article" date="2015" name="Data Brief">
        <title>Shoot transcriptome of the giant reed, Arundo donax.</title>
        <authorList>
            <person name="Barrero R.A."/>
            <person name="Guerrero F.D."/>
            <person name="Moolhuijzen P."/>
            <person name="Goolsby J.A."/>
            <person name="Tidwell J."/>
            <person name="Bellgard S.E."/>
            <person name="Bellgard M.I."/>
        </authorList>
    </citation>
    <scope>NUCLEOTIDE SEQUENCE</scope>
    <source>
        <tissue evidence="1">Shoot tissue taken approximately 20 cm above the soil surface</tissue>
    </source>
</reference>
<proteinExistence type="predicted"/>
<sequence length="20" mass="2336">MRFSTFRPFPFSSLLSSIKS</sequence>
<evidence type="ECO:0000313" key="1">
    <source>
        <dbReference type="EMBL" id="JAD41951.1"/>
    </source>
</evidence>
<name>A0A0A8ZT29_ARUDO</name>